<feature type="domain" description="Glycosyltransferase 2-like" evidence="3">
    <location>
        <begin position="6"/>
        <end position="79"/>
    </location>
</feature>
<dbReference type="GO" id="GO:0016758">
    <property type="term" value="F:hexosyltransferase activity"/>
    <property type="evidence" value="ECO:0007669"/>
    <property type="project" value="UniProtKB-ARBA"/>
</dbReference>
<proteinExistence type="predicted"/>
<dbReference type="EMBL" id="LR590463">
    <property type="protein sequence ID" value="VTP63753.1"/>
    <property type="molecule type" value="Genomic_DNA"/>
</dbReference>
<accession>A0A4V6JHE1</accession>
<dbReference type="Gene3D" id="3.90.550.10">
    <property type="entry name" value="Spore Coat Polysaccharide Biosynthesis Protein SpsA, Chain A"/>
    <property type="match status" value="1"/>
</dbReference>
<protein>
    <submittedName>
        <fullName evidence="4">Poly-beta-1,6-N-acetyl-D-glucosamine synthase</fullName>
        <ecNumber evidence="4">2.4.1.-</ecNumber>
    </submittedName>
</protein>
<name>A0A4V6JHE1_SERRU</name>
<dbReference type="PANTHER" id="PTHR22916:SF51">
    <property type="entry name" value="GLYCOSYLTRANSFERASE EPSH-RELATED"/>
    <property type="match status" value="1"/>
</dbReference>
<dbReference type="SUPFAM" id="SSF53448">
    <property type="entry name" value="Nucleotide-diphospho-sugar transferases"/>
    <property type="match status" value="1"/>
</dbReference>
<dbReference type="InterPro" id="IPR001173">
    <property type="entry name" value="Glyco_trans_2-like"/>
</dbReference>
<evidence type="ECO:0000256" key="1">
    <source>
        <dbReference type="ARBA" id="ARBA00022676"/>
    </source>
</evidence>
<gene>
    <name evidence="4" type="primary">pgaC</name>
    <name evidence="4" type="ORF">NCTC12971_03323</name>
</gene>
<dbReference type="AlphaFoldDB" id="A0A4V6JHE1"/>
<dbReference type="CDD" id="cd00761">
    <property type="entry name" value="Glyco_tranf_GTA_type"/>
    <property type="match status" value="1"/>
</dbReference>
<reference evidence="4 5" key="1">
    <citation type="submission" date="2019-05" db="EMBL/GenBank/DDBJ databases">
        <authorList>
            <consortium name="Pathogen Informatics"/>
        </authorList>
    </citation>
    <scope>NUCLEOTIDE SEQUENCE [LARGE SCALE GENOMIC DNA]</scope>
    <source>
        <strain evidence="4 5">NCTC12971</strain>
    </source>
</reference>
<evidence type="ECO:0000256" key="2">
    <source>
        <dbReference type="ARBA" id="ARBA00022679"/>
    </source>
</evidence>
<keyword evidence="1 4" id="KW-0328">Glycosyltransferase</keyword>
<organism evidence="4 5">
    <name type="scientific">Serratia rubidaea</name>
    <name type="common">Serratia marinorubra</name>
    <dbReference type="NCBI Taxonomy" id="61652"/>
    <lineage>
        <taxon>Bacteria</taxon>
        <taxon>Pseudomonadati</taxon>
        <taxon>Pseudomonadota</taxon>
        <taxon>Gammaproteobacteria</taxon>
        <taxon>Enterobacterales</taxon>
        <taxon>Yersiniaceae</taxon>
        <taxon>Serratia</taxon>
    </lineage>
</organism>
<evidence type="ECO:0000259" key="3">
    <source>
        <dbReference type="Pfam" id="PF00535"/>
    </source>
</evidence>
<evidence type="ECO:0000313" key="4">
    <source>
        <dbReference type="EMBL" id="VTP63753.1"/>
    </source>
</evidence>
<dbReference type="PANTHER" id="PTHR22916">
    <property type="entry name" value="GLYCOSYLTRANSFERASE"/>
    <property type="match status" value="1"/>
</dbReference>
<dbReference type="InterPro" id="IPR029044">
    <property type="entry name" value="Nucleotide-diphossugar_trans"/>
</dbReference>
<dbReference type="Proteomes" id="UP000307968">
    <property type="component" value="Chromosome"/>
</dbReference>
<evidence type="ECO:0000313" key="5">
    <source>
        <dbReference type="Proteomes" id="UP000307968"/>
    </source>
</evidence>
<dbReference type="EC" id="2.4.1.-" evidence="4"/>
<keyword evidence="2 4" id="KW-0808">Transferase</keyword>
<dbReference type="Pfam" id="PF00535">
    <property type="entry name" value="Glycos_transf_2"/>
    <property type="match status" value="1"/>
</dbReference>
<sequence length="102" mass="11751">MSLMLSVIVPMHNVGELLEPFLESLLAQQEQRLEVIIVNDGATDGSAEIAHRYAARYEHIQVIDQANAGVSVARNRGWRRRVVSTSRFPMRMIYYRRRCTPH</sequence>